<comment type="caution">
    <text evidence="4">Lacks conserved residue(s) required for the propagation of feature annotation.</text>
</comment>
<dbReference type="SUPFAM" id="SSF52972">
    <property type="entry name" value="ITPase-like"/>
    <property type="match status" value="1"/>
</dbReference>
<protein>
    <recommendedName>
        <fullName evidence="4">dTTP/UTP pyrophosphatase</fullName>
        <shortName evidence="4">dTTPase/UTPase</shortName>
        <ecNumber evidence="4">3.6.1.9</ecNumber>
    </recommendedName>
    <alternativeName>
        <fullName evidence="4">Nucleoside triphosphate pyrophosphatase</fullName>
    </alternativeName>
    <alternativeName>
        <fullName evidence="4">Nucleotide pyrophosphatase</fullName>
        <shortName evidence="4">Nucleotide PPase</shortName>
    </alternativeName>
</protein>
<dbReference type="HAMAP" id="MF_00528">
    <property type="entry name" value="Maf"/>
    <property type="match status" value="1"/>
</dbReference>
<comment type="function">
    <text evidence="4">Nucleoside triphosphate pyrophosphatase that hydrolyzes dTTP and UTP. May have a dual role in cell division arrest and in preventing the incorporation of modified nucleotides into cellular nucleic acids.</text>
</comment>
<dbReference type="InterPro" id="IPR029001">
    <property type="entry name" value="ITPase-like_fam"/>
</dbReference>
<keyword evidence="2 4" id="KW-0378">Hydrolase</keyword>
<dbReference type="EC" id="3.6.1.9" evidence="4"/>
<evidence type="ECO:0000256" key="1">
    <source>
        <dbReference type="ARBA" id="ARBA00001968"/>
    </source>
</evidence>
<dbReference type="GO" id="GO:0036218">
    <property type="term" value="F:dTTP diphosphatase activity"/>
    <property type="evidence" value="ECO:0007669"/>
    <property type="project" value="RHEA"/>
</dbReference>
<dbReference type="PANTHER" id="PTHR43213">
    <property type="entry name" value="BIFUNCTIONAL DTTP/UTP PYROPHOSPHATASE/METHYLTRANSFERASE PROTEIN-RELATED"/>
    <property type="match status" value="1"/>
</dbReference>
<dbReference type="OrthoDB" id="9807767at2"/>
<comment type="subcellular location">
    <subcellularLocation>
        <location evidence="4">Cytoplasm</location>
    </subcellularLocation>
</comment>
<dbReference type="RefSeq" id="WP_119540987.1">
    <property type="nucleotide sequence ID" value="NZ_QYRN01000008.1"/>
</dbReference>
<dbReference type="NCBIfam" id="TIGR00172">
    <property type="entry name" value="maf"/>
    <property type="match status" value="1"/>
</dbReference>
<dbReference type="Pfam" id="PF02545">
    <property type="entry name" value="Maf"/>
    <property type="match status" value="1"/>
</dbReference>
<comment type="similarity">
    <text evidence="4">Belongs to the Maf family. YhdE subfamily.</text>
</comment>
<comment type="cofactor">
    <cofactor evidence="1 4">
        <name>a divalent metal cation</name>
        <dbReference type="ChEBI" id="CHEBI:60240"/>
    </cofactor>
</comment>
<proteinExistence type="inferred from homology"/>
<dbReference type="GO" id="GO:0036221">
    <property type="term" value="F:UTP diphosphatase activity"/>
    <property type="evidence" value="ECO:0007669"/>
    <property type="project" value="RHEA"/>
</dbReference>
<dbReference type="GO" id="GO:0009117">
    <property type="term" value="P:nucleotide metabolic process"/>
    <property type="evidence" value="ECO:0007669"/>
    <property type="project" value="UniProtKB-KW"/>
</dbReference>
<feature type="site" description="Important for substrate specificity" evidence="4">
    <location>
        <position position="82"/>
    </location>
</feature>
<keyword evidence="4" id="KW-0963">Cytoplasm</keyword>
<dbReference type="Proteomes" id="UP000265750">
    <property type="component" value="Unassembled WGS sequence"/>
</dbReference>
<evidence type="ECO:0000256" key="4">
    <source>
        <dbReference type="HAMAP-Rule" id="MF_00528"/>
    </source>
</evidence>
<evidence type="ECO:0000313" key="6">
    <source>
        <dbReference type="Proteomes" id="UP000265750"/>
    </source>
</evidence>
<dbReference type="Gene3D" id="3.90.950.10">
    <property type="match status" value="1"/>
</dbReference>
<name>A0A3A1WI30_9HYPH</name>
<sequence>MSAVPHSALVLASGSPRRLELLQQVGIEPARLLATAVDETPERSEHPRSLAKRLSRAKALAAHAALAARGESGGTFVLGADTVVSLGRQVVPKAEIAEDAITNLRILSGRSHRVFTGVCVVTPGGKARQRLVETRIRFKRLSRDEIERYVDSGEWQGKAGGYAIQGLAGGFVVRLVGSYSNVVGLPLYETLSLLTGEGFVMPRPGAAPAA</sequence>
<keyword evidence="6" id="KW-1185">Reference proteome</keyword>
<dbReference type="CDD" id="cd00555">
    <property type="entry name" value="Maf"/>
    <property type="match status" value="1"/>
</dbReference>
<organism evidence="5 6">
    <name type="scientific">Aureimonas flava</name>
    <dbReference type="NCBI Taxonomy" id="2320271"/>
    <lineage>
        <taxon>Bacteria</taxon>
        <taxon>Pseudomonadati</taxon>
        <taxon>Pseudomonadota</taxon>
        <taxon>Alphaproteobacteria</taxon>
        <taxon>Hyphomicrobiales</taxon>
        <taxon>Aurantimonadaceae</taxon>
        <taxon>Aureimonas</taxon>
    </lineage>
</organism>
<reference evidence="6" key="1">
    <citation type="submission" date="2018-09" db="EMBL/GenBank/DDBJ databases">
        <authorList>
            <person name="Tuo L."/>
        </authorList>
    </citation>
    <scope>NUCLEOTIDE SEQUENCE [LARGE SCALE GENOMIC DNA]</scope>
    <source>
        <strain evidence="6">M2BS4Y-1</strain>
    </source>
</reference>
<dbReference type="PANTHER" id="PTHR43213:SF5">
    <property type="entry name" value="BIFUNCTIONAL DTTP_UTP PYROPHOSPHATASE_METHYLTRANSFERASE PROTEIN-RELATED"/>
    <property type="match status" value="1"/>
</dbReference>
<feature type="site" description="Important for substrate specificity" evidence="4">
    <location>
        <position position="165"/>
    </location>
</feature>
<dbReference type="AlphaFoldDB" id="A0A3A1WI30"/>
<evidence type="ECO:0000256" key="2">
    <source>
        <dbReference type="ARBA" id="ARBA00022801"/>
    </source>
</evidence>
<keyword evidence="3 4" id="KW-0546">Nucleotide metabolism</keyword>
<comment type="catalytic activity">
    <reaction evidence="4">
        <text>UTP + H2O = UMP + diphosphate + H(+)</text>
        <dbReference type="Rhea" id="RHEA:29395"/>
        <dbReference type="ChEBI" id="CHEBI:15377"/>
        <dbReference type="ChEBI" id="CHEBI:15378"/>
        <dbReference type="ChEBI" id="CHEBI:33019"/>
        <dbReference type="ChEBI" id="CHEBI:46398"/>
        <dbReference type="ChEBI" id="CHEBI:57865"/>
        <dbReference type="EC" id="3.6.1.9"/>
    </reaction>
</comment>
<gene>
    <name evidence="5" type="primary">maf</name>
    <name evidence="5" type="ORF">D3218_15555</name>
</gene>
<dbReference type="PIRSF" id="PIRSF006305">
    <property type="entry name" value="Maf"/>
    <property type="match status" value="1"/>
</dbReference>
<dbReference type="GO" id="GO:0005737">
    <property type="term" value="C:cytoplasm"/>
    <property type="evidence" value="ECO:0007669"/>
    <property type="project" value="UniProtKB-SubCell"/>
</dbReference>
<dbReference type="EMBL" id="QYRN01000008">
    <property type="protein sequence ID" value="RIX99185.1"/>
    <property type="molecule type" value="Genomic_DNA"/>
</dbReference>
<feature type="site" description="Important for substrate specificity" evidence="4">
    <location>
        <position position="17"/>
    </location>
</feature>
<comment type="catalytic activity">
    <reaction evidence="4">
        <text>dTTP + H2O = dTMP + diphosphate + H(+)</text>
        <dbReference type="Rhea" id="RHEA:28534"/>
        <dbReference type="ChEBI" id="CHEBI:15377"/>
        <dbReference type="ChEBI" id="CHEBI:15378"/>
        <dbReference type="ChEBI" id="CHEBI:33019"/>
        <dbReference type="ChEBI" id="CHEBI:37568"/>
        <dbReference type="ChEBI" id="CHEBI:63528"/>
        <dbReference type="EC" id="3.6.1.9"/>
    </reaction>
</comment>
<dbReference type="InterPro" id="IPR003697">
    <property type="entry name" value="Maf-like"/>
</dbReference>
<accession>A0A3A1WI30</accession>
<feature type="active site" description="Proton acceptor" evidence="4">
    <location>
        <position position="81"/>
    </location>
</feature>
<comment type="caution">
    <text evidence="5">The sequence shown here is derived from an EMBL/GenBank/DDBJ whole genome shotgun (WGS) entry which is preliminary data.</text>
</comment>
<evidence type="ECO:0000313" key="5">
    <source>
        <dbReference type="EMBL" id="RIX99185.1"/>
    </source>
</evidence>
<evidence type="ECO:0000256" key="3">
    <source>
        <dbReference type="ARBA" id="ARBA00023080"/>
    </source>
</evidence>